<organism evidence="3 4">
    <name type="scientific">Novosphingobium lindaniclasticum LE124</name>
    <dbReference type="NCBI Taxonomy" id="1096930"/>
    <lineage>
        <taxon>Bacteria</taxon>
        <taxon>Pseudomonadati</taxon>
        <taxon>Pseudomonadota</taxon>
        <taxon>Alphaproteobacteria</taxon>
        <taxon>Sphingomonadales</taxon>
        <taxon>Sphingomonadaceae</taxon>
        <taxon>Novosphingobium</taxon>
    </lineage>
</organism>
<evidence type="ECO:0000313" key="4">
    <source>
        <dbReference type="Proteomes" id="UP000015527"/>
    </source>
</evidence>
<dbReference type="EMBL" id="ATHL01000108">
    <property type="protein sequence ID" value="EQB10493.1"/>
    <property type="molecule type" value="Genomic_DNA"/>
</dbReference>
<feature type="region of interest" description="Disordered" evidence="1">
    <location>
        <begin position="1"/>
        <end position="24"/>
    </location>
</feature>
<feature type="transmembrane region" description="Helical" evidence="2">
    <location>
        <begin position="34"/>
        <end position="53"/>
    </location>
</feature>
<name>T0HEF0_9SPHN</name>
<proteinExistence type="predicted"/>
<accession>T0HEF0</accession>
<keyword evidence="2" id="KW-0472">Membrane</keyword>
<comment type="caution">
    <text evidence="3">The sequence shown here is derived from an EMBL/GenBank/DDBJ whole genome shotgun (WGS) entry which is preliminary data.</text>
</comment>
<keyword evidence="2" id="KW-1133">Transmembrane helix</keyword>
<evidence type="ECO:0000256" key="2">
    <source>
        <dbReference type="SAM" id="Phobius"/>
    </source>
</evidence>
<sequence length="136" mass="14218">MATGTTYTAGDSPSRREPSGGAPAGKPARWLRNLLLLALLTLVLLLGFSWPGLREQALIGSAYSAREACSCRFVSGQDLGTCKGLIAVAGLGRTGSLIWLSDDAGARTVKASVPLLASQTATFRPGRGCQLEPWTN</sequence>
<dbReference type="AlphaFoldDB" id="T0HEF0"/>
<dbReference type="PATRIC" id="fig|1096930.3.peg.3328"/>
<dbReference type="RefSeq" id="WP_021235147.1">
    <property type="nucleotide sequence ID" value="NZ_ATHL01000108.1"/>
</dbReference>
<reference evidence="3 4" key="1">
    <citation type="journal article" date="2013" name="Genome Announc.">
        <title>Genome Sequence of Novosphingobium lindaniclasticum LE124T, Isolated from a Hexachlorocyclohexane Dumpsite.</title>
        <authorList>
            <person name="Saxena A."/>
            <person name="Nayyar N."/>
            <person name="Sangwan N."/>
            <person name="Kumari R."/>
            <person name="Khurana J.P."/>
            <person name="Lal R."/>
        </authorList>
    </citation>
    <scope>NUCLEOTIDE SEQUENCE [LARGE SCALE GENOMIC DNA]</scope>
    <source>
        <strain evidence="3 4">LE124</strain>
    </source>
</reference>
<keyword evidence="4" id="KW-1185">Reference proteome</keyword>
<evidence type="ECO:0000256" key="1">
    <source>
        <dbReference type="SAM" id="MobiDB-lite"/>
    </source>
</evidence>
<feature type="compositionally biased region" description="Polar residues" evidence="1">
    <location>
        <begin position="1"/>
        <end position="11"/>
    </location>
</feature>
<evidence type="ECO:0000313" key="3">
    <source>
        <dbReference type="EMBL" id="EQB10493.1"/>
    </source>
</evidence>
<gene>
    <name evidence="3" type="ORF">L284_16765</name>
</gene>
<dbReference type="Proteomes" id="UP000015527">
    <property type="component" value="Unassembled WGS sequence"/>
</dbReference>
<keyword evidence="2" id="KW-0812">Transmembrane</keyword>
<protein>
    <submittedName>
        <fullName evidence="3">Uncharacterized protein</fullName>
    </submittedName>
</protein>